<dbReference type="AlphaFoldDB" id="A0A0B7B0P4"/>
<dbReference type="EMBL" id="HACG01039012">
    <property type="protein sequence ID" value="CEK85877.1"/>
    <property type="molecule type" value="Transcribed_RNA"/>
</dbReference>
<evidence type="ECO:0000313" key="3">
    <source>
        <dbReference type="EMBL" id="CEK85877.1"/>
    </source>
</evidence>
<feature type="region of interest" description="Disordered" evidence="1">
    <location>
        <begin position="1"/>
        <end position="20"/>
    </location>
</feature>
<proteinExistence type="predicted"/>
<reference evidence="2" key="1">
    <citation type="submission" date="2014-12" db="EMBL/GenBank/DDBJ databases">
        <title>Insight into the proteome of Arion vulgaris.</title>
        <authorList>
            <person name="Aradska J."/>
            <person name="Bulat T."/>
            <person name="Smidak R."/>
            <person name="Sarate P."/>
            <person name="Gangsoo J."/>
            <person name="Sialana F."/>
            <person name="Bilban M."/>
            <person name="Lubec G."/>
        </authorList>
    </citation>
    <scope>NUCLEOTIDE SEQUENCE</scope>
    <source>
        <tissue evidence="2">Skin</tissue>
    </source>
</reference>
<feature type="compositionally biased region" description="Basic and acidic residues" evidence="1">
    <location>
        <begin position="8"/>
        <end position="20"/>
    </location>
</feature>
<organism evidence="2">
    <name type="scientific">Arion vulgaris</name>
    <dbReference type="NCBI Taxonomy" id="1028688"/>
    <lineage>
        <taxon>Eukaryota</taxon>
        <taxon>Metazoa</taxon>
        <taxon>Spiralia</taxon>
        <taxon>Lophotrochozoa</taxon>
        <taxon>Mollusca</taxon>
        <taxon>Gastropoda</taxon>
        <taxon>Heterobranchia</taxon>
        <taxon>Euthyneura</taxon>
        <taxon>Panpulmonata</taxon>
        <taxon>Eupulmonata</taxon>
        <taxon>Stylommatophora</taxon>
        <taxon>Helicina</taxon>
        <taxon>Arionoidea</taxon>
        <taxon>Arionidae</taxon>
        <taxon>Arion</taxon>
    </lineage>
</organism>
<evidence type="ECO:0000256" key="1">
    <source>
        <dbReference type="SAM" id="MobiDB-lite"/>
    </source>
</evidence>
<gene>
    <name evidence="2" type="primary">ORF150697</name>
    <name evidence="3" type="synonym">ORF150699</name>
</gene>
<accession>A0A0B7B0P4</accession>
<protein>
    <submittedName>
        <fullName evidence="2">Uncharacterized protein</fullName>
    </submittedName>
</protein>
<sequence>METGVGDGMRENRERSGKDSRAWKALVVDLCFTRGEEGENNTHLKTCCGSLLFLRSPIMNSG</sequence>
<evidence type="ECO:0000313" key="2">
    <source>
        <dbReference type="EMBL" id="CEK85876.1"/>
    </source>
</evidence>
<feature type="non-terminal residue" evidence="2">
    <location>
        <position position="62"/>
    </location>
</feature>
<name>A0A0B7B0P4_9EUPU</name>
<dbReference type="EMBL" id="HACG01039011">
    <property type="protein sequence ID" value="CEK85876.1"/>
    <property type="molecule type" value="Transcribed_RNA"/>
</dbReference>